<dbReference type="GO" id="GO:0005634">
    <property type="term" value="C:nucleus"/>
    <property type="evidence" value="ECO:0007669"/>
    <property type="project" value="TreeGrafter"/>
</dbReference>
<dbReference type="SMART" id="SM00271">
    <property type="entry name" value="DnaJ"/>
    <property type="match status" value="1"/>
</dbReference>
<gene>
    <name evidence="3" type="ORF">FA09DRAFT_334446</name>
</gene>
<dbReference type="PRINTS" id="PR00625">
    <property type="entry name" value="JDOMAIN"/>
</dbReference>
<dbReference type="Pfam" id="PF23302">
    <property type="entry name" value="HTH_DNAJC9"/>
    <property type="match status" value="1"/>
</dbReference>
<dbReference type="Proteomes" id="UP000245946">
    <property type="component" value="Unassembled WGS sequence"/>
</dbReference>
<dbReference type="CDD" id="cd06257">
    <property type="entry name" value="DnaJ"/>
    <property type="match status" value="1"/>
</dbReference>
<dbReference type="AlphaFoldDB" id="A0A316Z7Q5"/>
<dbReference type="Gene3D" id="1.10.287.110">
    <property type="entry name" value="DnaJ domain"/>
    <property type="match status" value="1"/>
</dbReference>
<dbReference type="PANTHER" id="PTHR44144">
    <property type="entry name" value="DNAJ HOMOLOG SUBFAMILY C MEMBER 9"/>
    <property type="match status" value="1"/>
</dbReference>
<feature type="domain" description="J" evidence="2">
    <location>
        <begin position="18"/>
        <end position="87"/>
    </location>
</feature>
<name>A0A316Z7Q5_9BASI</name>
<proteinExistence type="predicted"/>
<feature type="compositionally biased region" description="Basic residues" evidence="1">
    <location>
        <begin position="372"/>
        <end position="382"/>
    </location>
</feature>
<accession>A0A316Z7Q5</accession>
<dbReference type="PROSITE" id="PS50076">
    <property type="entry name" value="DNAJ_2"/>
    <property type="match status" value="1"/>
</dbReference>
<dbReference type="GO" id="GO:0031072">
    <property type="term" value="F:heat shock protein binding"/>
    <property type="evidence" value="ECO:0007669"/>
    <property type="project" value="TreeGrafter"/>
</dbReference>
<feature type="compositionally biased region" description="Acidic residues" evidence="1">
    <location>
        <begin position="252"/>
        <end position="268"/>
    </location>
</feature>
<dbReference type="GO" id="GO:0005737">
    <property type="term" value="C:cytoplasm"/>
    <property type="evidence" value="ECO:0007669"/>
    <property type="project" value="TreeGrafter"/>
</dbReference>
<dbReference type="Pfam" id="PF00226">
    <property type="entry name" value="DnaJ"/>
    <property type="match status" value="1"/>
</dbReference>
<evidence type="ECO:0000259" key="2">
    <source>
        <dbReference type="PROSITE" id="PS50076"/>
    </source>
</evidence>
<dbReference type="InterPro" id="IPR036869">
    <property type="entry name" value="J_dom_sf"/>
</dbReference>
<keyword evidence="4" id="KW-1185">Reference proteome</keyword>
<reference evidence="3 4" key="1">
    <citation type="journal article" date="2018" name="Mol. Biol. Evol.">
        <title>Broad Genomic Sampling Reveals a Smut Pathogenic Ancestry of the Fungal Clade Ustilaginomycotina.</title>
        <authorList>
            <person name="Kijpornyongpan T."/>
            <person name="Mondo S.J."/>
            <person name="Barry K."/>
            <person name="Sandor L."/>
            <person name="Lee J."/>
            <person name="Lipzen A."/>
            <person name="Pangilinan J."/>
            <person name="LaButti K."/>
            <person name="Hainaut M."/>
            <person name="Henrissat B."/>
            <person name="Grigoriev I.V."/>
            <person name="Spatafora J.W."/>
            <person name="Aime M.C."/>
        </authorList>
    </citation>
    <scope>NUCLEOTIDE SEQUENCE [LARGE SCALE GENOMIC DNA]</scope>
    <source>
        <strain evidence="3 4">MCA 4186</strain>
    </source>
</reference>
<feature type="compositionally biased region" description="Basic residues" evidence="1">
    <location>
        <begin position="272"/>
        <end position="300"/>
    </location>
</feature>
<dbReference type="InterPro" id="IPR056453">
    <property type="entry name" value="HTH_DNAJC9"/>
</dbReference>
<dbReference type="GeneID" id="37271275"/>
<dbReference type="InterPro" id="IPR052594">
    <property type="entry name" value="J_domain-containing_protein"/>
</dbReference>
<evidence type="ECO:0000313" key="4">
    <source>
        <dbReference type="Proteomes" id="UP000245946"/>
    </source>
</evidence>
<evidence type="ECO:0000256" key="1">
    <source>
        <dbReference type="SAM" id="MobiDB-lite"/>
    </source>
</evidence>
<feature type="compositionally biased region" description="Basic and acidic residues" evidence="1">
    <location>
        <begin position="408"/>
        <end position="430"/>
    </location>
</feature>
<sequence>MDQADPARNFFDEGEEVDLYGVLGVEAAAPEAEIKRAYKRLALQFHPDKVSRSGLSAEAASRKFQQVSFAFGVLSNEGRRRRFDATGRTDELVFGDDGNVDWDEYFATLWQGEVSGQSLKEYKKKYQHSDEERQDILAAYEETSGSLEDILNAVPCLEILEDEERVVALIDAAIAAKDIKKLPLWTKSLKDDKGRKQMRARAKAETSEAEQAARELGVWDELFGDGKKGTRGKGKTMRGEAQGTGEGHDAESEPEEDEDEDEEDEEDEQPTRGKKTKKAPAPKAKAPAKSKPAAKGKGKRKAEAEDDEEEGDTAGLERLIAARQQQRKAGMSTMIEQMEARAKEEEAERLKGKGKKAKGGAAAASGSGGSKGKAKAAAKPAKRAPGPPLRNGTGATLPPDPLDDDEFERIQQKMLQKRDAAAAEPAEAKPKAKRAKKA</sequence>
<feature type="compositionally biased region" description="Basic and acidic residues" evidence="1">
    <location>
        <begin position="338"/>
        <end position="351"/>
    </location>
</feature>
<organism evidence="3 4">
    <name type="scientific">Tilletiopsis washingtonensis</name>
    <dbReference type="NCBI Taxonomy" id="58919"/>
    <lineage>
        <taxon>Eukaryota</taxon>
        <taxon>Fungi</taxon>
        <taxon>Dikarya</taxon>
        <taxon>Basidiomycota</taxon>
        <taxon>Ustilaginomycotina</taxon>
        <taxon>Exobasidiomycetes</taxon>
        <taxon>Entylomatales</taxon>
        <taxon>Entylomatales incertae sedis</taxon>
        <taxon>Tilletiopsis</taxon>
    </lineage>
</organism>
<dbReference type="OrthoDB" id="110024at2759"/>
<protein>
    <submittedName>
        <fullName evidence="3">DnaJ-domain-containing protein</fullName>
    </submittedName>
</protein>
<dbReference type="SUPFAM" id="SSF46565">
    <property type="entry name" value="Chaperone J-domain"/>
    <property type="match status" value="1"/>
</dbReference>
<dbReference type="PANTHER" id="PTHR44144:SF1">
    <property type="entry name" value="DNAJ HOMOLOG SUBFAMILY C MEMBER 9"/>
    <property type="match status" value="1"/>
</dbReference>
<evidence type="ECO:0000313" key="3">
    <source>
        <dbReference type="EMBL" id="PWN97629.1"/>
    </source>
</evidence>
<dbReference type="STRING" id="58919.A0A316Z7Q5"/>
<feature type="region of interest" description="Disordered" evidence="1">
    <location>
        <begin position="191"/>
        <end position="438"/>
    </location>
</feature>
<dbReference type="InterPro" id="IPR001623">
    <property type="entry name" value="DnaJ_domain"/>
</dbReference>
<dbReference type="EMBL" id="KZ819294">
    <property type="protein sequence ID" value="PWN97629.1"/>
    <property type="molecule type" value="Genomic_DNA"/>
</dbReference>
<dbReference type="RefSeq" id="XP_025597908.1">
    <property type="nucleotide sequence ID" value="XM_025743731.1"/>
</dbReference>